<protein>
    <submittedName>
        <fullName evidence="1">Uncharacterized protein</fullName>
    </submittedName>
</protein>
<proteinExistence type="predicted"/>
<evidence type="ECO:0000313" key="1">
    <source>
        <dbReference type="EMBL" id="MBX71591.1"/>
    </source>
</evidence>
<dbReference type="EMBL" id="GGEC01091107">
    <property type="protein sequence ID" value="MBX71591.1"/>
    <property type="molecule type" value="Transcribed_RNA"/>
</dbReference>
<reference evidence="1" key="1">
    <citation type="submission" date="2018-02" db="EMBL/GenBank/DDBJ databases">
        <title>Rhizophora mucronata_Transcriptome.</title>
        <authorList>
            <person name="Meera S.P."/>
            <person name="Sreeshan A."/>
            <person name="Augustine A."/>
        </authorList>
    </citation>
    <scope>NUCLEOTIDE SEQUENCE</scope>
    <source>
        <tissue evidence="1">Leaf</tissue>
    </source>
</reference>
<accession>A0A2P2QXG4</accession>
<name>A0A2P2QXG4_RHIMU</name>
<dbReference type="AlphaFoldDB" id="A0A2P2QXG4"/>
<sequence>MGTELLKYKSDSKNYRKLLK</sequence>
<organism evidence="1">
    <name type="scientific">Rhizophora mucronata</name>
    <name type="common">Asiatic mangrove</name>
    <dbReference type="NCBI Taxonomy" id="61149"/>
    <lineage>
        <taxon>Eukaryota</taxon>
        <taxon>Viridiplantae</taxon>
        <taxon>Streptophyta</taxon>
        <taxon>Embryophyta</taxon>
        <taxon>Tracheophyta</taxon>
        <taxon>Spermatophyta</taxon>
        <taxon>Magnoliopsida</taxon>
        <taxon>eudicotyledons</taxon>
        <taxon>Gunneridae</taxon>
        <taxon>Pentapetalae</taxon>
        <taxon>rosids</taxon>
        <taxon>fabids</taxon>
        <taxon>Malpighiales</taxon>
        <taxon>Rhizophoraceae</taxon>
        <taxon>Rhizophora</taxon>
    </lineage>
</organism>